<sequence length="565" mass="60223">MSNPVGAGNLVDERPAAVVRHPDRPPSDRTPEGQSIARWGVRYRLRPVVVAEAVAATVGLVIVAFAGPGPVRWPVVASAAAGAAVVVLVWYRQATMGGWLLRWARLRRGRHDTVAQRRAAVAEPVAAELLGADAIGVRQDGKFLVTMIALHGHGFAPVELVAAGLASRDTVPLGAPAGLLHQFAGLDLDCVDVVSVNERVASDGDYTARYDEIIGDRAAVGQRRTWLVVRLCPQACLPGIVYRGDAHAAAAAATERIRQAVVAAGCRATACTVEQMSQATTILAGGADLSRLRERWDDIEDGADYLTSYRIAGVDLNTRLLDEVCTVRSTRTVQLLRITPSEQGPQVGALVRFRTSQPLRYPPLAVLHPLRGRQFDALAAALPWGDRSGVVELSKRPLSTAELQIPVGAAGPLLGMSAGGCPYLMPLADPLRSVRVRLNTGLDVAIPLLLRAAATGSVIIVHTDRPQMWEPICDGVRIGLAGGSPLRHEPSMMVVDGAGHSVEAGERGHTTVLIGEERVGTCDITITQVGRDELSVAVEGRDAVRLQVMRPRNEAQFVSHLRQGV</sequence>
<evidence type="ECO:0000313" key="9">
    <source>
        <dbReference type="EMBL" id="MBS9535993.1"/>
    </source>
</evidence>
<evidence type="ECO:0000256" key="6">
    <source>
        <dbReference type="ARBA" id="ARBA00023136"/>
    </source>
</evidence>
<reference evidence="9 10" key="1">
    <citation type="submission" date="2021-05" db="EMBL/GenBank/DDBJ databases">
        <title>Mycobacterium acidophilum sp. nov., an extremely acid-tolerant member of the genus Mycobacterium.</title>
        <authorList>
            <person name="Xia J."/>
        </authorList>
    </citation>
    <scope>NUCLEOTIDE SEQUENCE [LARGE SCALE GENOMIC DNA]</scope>
    <source>
        <strain evidence="9 10">M1</strain>
    </source>
</reference>
<dbReference type="InterPro" id="IPR050051">
    <property type="entry name" value="EccE_dom"/>
</dbReference>
<organism evidence="9 10">
    <name type="scientific">Mycolicibacter acidiphilus</name>
    <dbReference type="NCBI Taxonomy" id="2835306"/>
    <lineage>
        <taxon>Bacteria</taxon>
        <taxon>Bacillati</taxon>
        <taxon>Actinomycetota</taxon>
        <taxon>Actinomycetes</taxon>
        <taxon>Mycobacteriales</taxon>
        <taxon>Mycobacteriaceae</taxon>
        <taxon>Mycolicibacter</taxon>
    </lineage>
</organism>
<keyword evidence="4 7" id="KW-0812">Transmembrane</keyword>
<evidence type="ECO:0000256" key="4">
    <source>
        <dbReference type="ARBA" id="ARBA00022692"/>
    </source>
</evidence>
<comment type="similarity">
    <text evidence="2">Belongs to the EccE family.</text>
</comment>
<evidence type="ECO:0000259" key="8">
    <source>
        <dbReference type="Pfam" id="PF11203"/>
    </source>
</evidence>
<dbReference type="NCBIfam" id="TIGR03923">
    <property type="entry name" value="T7SS_EccE"/>
    <property type="match status" value="1"/>
</dbReference>
<dbReference type="EMBL" id="JAHCLR010000070">
    <property type="protein sequence ID" value="MBS9535993.1"/>
    <property type="molecule type" value="Genomic_DNA"/>
</dbReference>
<comment type="caution">
    <text evidence="9">The sequence shown here is derived from an EMBL/GenBank/DDBJ whole genome shotgun (WGS) entry which is preliminary data.</text>
</comment>
<comment type="subcellular location">
    <subcellularLocation>
        <location evidence="1">Cell membrane</location>
    </subcellularLocation>
</comment>
<accession>A0ABS5RNW1</accession>
<dbReference type="Proteomes" id="UP001519535">
    <property type="component" value="Unassembled WGS sequence"/>
</dbReference>
<evidence type="ECO:0000256" key="7">
    <source>
        <dbReference type="SAM" id="Phobius"/>
    </source>
</evidence>
<keyword evidence="10" id="KW-1185">Reference proteome</keyword>
<feature type="transmembrane region" description="Helical" evidence="7">
    <location>
        <begin position="73"/>
        <end position="91"/>
    </location>
</feature>
<protein>
    <submittedName>
        <fullName evidence="9">Type VII secretion protein EccE</fullName>
    </submittedName>
</protein>
<gene>
    <name evidence="9" type="primary">eccE</name>
    <name evidence="9" type="ORF">KIH27_20630</name>
</gene>
<evidence type="ECO:0000256" key="1">
    <source>
        <dbReference type="ARBA" id="ARBA00004236"/>
    </source>
</evidence>
<dbReference type="InterPro" id="IPR021368">
    <property type="entry name" value="T7SS_EccE"/>
</dbReference>
<feature type="transmembrane region" description="Helical" evidence="7">
    <location>
        <begin position="48"/>
        <end position="67"/>
    </location>
</feature>
<dbReference type="Pfam" id="PF11203">
    <property type="entry name" value="EccE"/>
    <property type="match status" value="1"/>
</dbReference>
<evidence type="ECO:0000256" key="2">
    <source>
        <dbReference type="ARBA" id="ARBA00007759"/>
    </source>
</evidence>
<evidence type="ECO:0000256" key="3">
    <source>
        <dbReference type="ARBA" id="ARBA00022475"/>
    </source>
</evidence>
<keyword evidence="6 7" id="KW-0472">Membrane</keyword>
<name>A0ABS5RNW1_9MYCO</name>
<keyword evidence="3" id="KW-1003">Cell membrane</keyword>
<evidence type="ECO:0000256" key="5">
    <source>
        <dbReference type="ARBA" id="ARBA00022989"/>
    </source>
</evidence>
<proteinExistence type="inferred from homology"/>
<evidence type="ECO:0000313" key="10">
    <source>
        <dbReference type="Proteomes" id="UP001519535"/>
    </source>
</evidence>
<feature type="domain" description="Type VII secretion system protein EccE" evidence="8">
    <location>
        <begin position="219"/>
        <end position="311"/>
    </location>
</feature>
<keyword evidence="5 7" id="KW-1133">Transmembrane helix</keyword>
<dbReference type="RefSeq" id="WP_214094839.1">
    <property type="nucleotide sequence ID" value="NZ_JAHCLR010000070.1"/>
</dbReference>